<accession>A0AAV5KMG8</accession>
<reference evidence="1 2" key="1">
    <citation type="journal article" date="2021" name="Commun. Biol.">
        <title>The genome of Shorea leprosula (Dipterocarpaceae) highlights the ecological relevance of drought in aseasonal tropical rainforests.</title>
        <authorList>
            <person name="Ng K.K.S."/>
            <person name="Kobayashi M.J."/>
            <person name="Fawcett J.A."/>
            <person name="Hatakeyama M."/>
            <person name="Paape T."/>
            <person name="Ng C.H."/>
            <person name="Ang C.C."/>
            <person name="Tnah L.H."/>
            <person name="Lee C.T."/>
            <person name="Nishiyama T."/>
            <person name="Sese J."/>
            <person name="O'Brien M.J."/>
            <person name="Copetti D."/>
            <person name="Mohd Noor M.I."/>
            <person name="Ong R.C."/>
            <person name="Putra M."/>
            <person name="Sireger I.Z."/>
            <person name="Indrioko S."/>
            <person name="Kosugi Y."/>
            <person name="Izuno A."/>
            <person name="Isagi Y."/>
            <person name="Lee S.L."/>
            <person name="Shimizu K.K."/>
        </authorList>
    </citation>
    <scope>NUCLEOTIDE SEQUENCE [LARGE SCALE GENOMIC DNA]</scope>
    <source>
        <strain evidence="1">214</strain>
    </source>
</reference>
<name>A0AAV5KMG8_9ROSI</name>
<gene>
    <name evidence="1" type="ORF">SLEP1_g35202</name>
</gene>
<dbReference type="AlphaFoldDB" id="A0AAV5KMG8"/>
<sequence>MHLNLMKLIIKATESGGCFSPDILNFLEPFLQRSFLSNTAIFNGK</sequence>
<keyword evidence="2" id="KW-1185">Reference proteome</keyword>
<dbReference type="Proteomes" id="UP001054252">
    <property type="component" value="Unassembled WGS sequence"/>
</dbReference>
<proteinExistence type="predicted"/>
<organism evidence="1 2">
    <name type="scientific">Rubroshorea leprosula</name>
    <dbReference type="NCBI Taxonomy" id="152421"/>
    <lineage>
        <taxon>Eukaryota</taxon>
        <taxon>Viridiplantae</taxon>
        <taxon>Streptophyta</taxon>
        <taxon>Embryophyta</taxon>
        <taxon>Tracheophyta</taxon>
        <taxon>Spermatophyta</taxon>
        <taxon>Magnoliopsida</taxon>
        <taxon>eudicotyledons</taxon>
        <taxon>Gunneridae</taxon>
        <taxon>Pentapetalae</taxon>
        <taxon>rosids</taxon>
        <taxon>malvids</taxon>
        <taxon>Malvales</taxon>
        <taxon>Dipterocarpaceae</taxon>
        <taxon>Rubroshorea</taxon>
    </lineage>
</organism>
<dbReference type="EMBL" id="BPVZ01000070">
    <property type="protein sequence ID" value="GKV25819.1"/>
    <property type="molecule type" value="Genomic_DNA"/>
</dbReference>
<comment type="caution">
    <text evidence="1">The sequence shown here is derived from an EMBL/GenBank/DDBJ whole genome shotgun (WGS) entry which is preliminary data.</text>
</comment>
<protein>
    <submittedName>
        <fullName evidence="1">Uncharacterized protein</fullName>
    </submittedName>
</protein>
<evidence type="ECO:0000313" key="1">
    <source>
        <dbReference type="EMBL" id="GKV25819.1"/>
    </source>
</evidence>
<evidence type="ECO:0000313" key="2">
    <source>
        <dbReference type="Proteomes" id="UP001054252"/>
    </source>
</evidence>